<accession>A0A2H0V1Z1</accession>
<evidence type="ECO:0000256" key="3">
    <source>
        <dbReference type="ARBA" id="ARBA00022692"/>
    </source>
</evidence>
<dbReference type="GO" id="GO:0005886">
    <property type="term" value="C:plasma membrane"/>
    <property type="evidence" value="ECO:0007669"/>
    <property type="project" value="UniProtKB-SubCell"/>
</dbReference>
<evidence type="ECO:0000256" key="6">
    <source>
        <dbReference type="SAM" id="Phobius"/>
    </source>
</evidence>
<name>A0A2H0V1Z1_9BACT</name>
<reference evidence="8" key="1">
    <citation type="submission" date="2017-09" db="EMBL/GenBank/DDBJ databases">
        <title>Depth-based differentiation of microbial function through sediment-hosted aquifers and enrichment of novel symbionts in the deep terrestrial subsurface.</title>
        <authorList>
            <person name="Probst A.J."/>
            <person name="Ladd B."/>
            <person name="Jarett J.K."/>
            <person name="Geller-Mcgrath D.E."/>
            <person name="Sieber C.M.K."/>
            <person name="Emerson J.B."/>
            <person name="Anantharaman K."/>
            <person name="Thomas B.C."/>
            <person name="Malmstrom R."/>
            <person name="Stieglmeier M."/>
            <person name="Klingl A."/>
            <person name="Woyke T."/>
            <person name="Ryan C.M."/>
            <person name="Banfield J.F."/>
        </authorList>
    </citation>
    <scope>NUCLEOTIDE SEQUENCE [LARGE SCALE GENOMIC DNA]</scope>
</reference>
<evidence type="ECO:0000313" key="7">
    <source>
        <dbReference type="EMBL" id="PIR93111.1"/>
    </source>
</evidence>
<feature type="transmembrane region" description="Helical" evidence="6">
    <location>
        <begin position="12"/>
        <end position="30"/>
    </location>
</feature>
<feature type="transmembrane region" description="Helical" evidence="6">
    <location>
        <begin position="187"/>
        <end position="213"/>
    </location>
</feature>
<gene>
    <name evidence="7" type="ORF">COT99_02555</name>
</gene>
<feature type="transmembrane region" description="Helical" evidence="6">
    <location>
        <begin position="431"/>
        <end position="448"/>
    </location>
</feature>
<keyword evidence="2" id="KW-1003">Cell membrane</keyword>
<feature type="transmembrane region" description="Helical" evidence="6">
    <location>
        <begin position="397"/>
        <end position="419"/>
    </location>
</feature>
<protein>
    <submittedName>
        <fullName evidence="7">Uncharacterized protein</fullName>
    </submittedName>
</protein>
<dbReference type="PANTHER" id="PTHR30250:SF11">
    <property type="entry name" value="O-ANTIGEN TRANSPORTER-RELATED"/>
    <property type="match status" value="1"/>
</dbReference>
<dbReference type="InterPro" id="IPR002797">
    <property type="entry name" value="Polysacc_synth"/>
</dbReference>
<feature type="transmembrane region" description="Helical" evidence="6">
    <location>
        <begin position="454"/>
        <end position="473"/>
    </location>
</feature>
<dbReference type="Proteomes" id="UP000228626">
    <property type="component" value="Unassembled WGS sequence"/>
</dbReference>
<feature type="transmembrane region" description="Helical" evidence="6">
    <location>
        <begin position="104"/>
        <end position="123"/>
    </location>
</feature>
<keyword evidence="4 6" id="KW-1133">Transmembrane helix</keyword>
<feature type="transmembrane region" description="Helical" evidence="6">
    <location>
        <begin position="343"/>
        <end position="367"/>
    </location>
</feature>
<feature type="transmembrane region" description="Helical" evidence="6">
    <location>
        <begin position="305"/>
        <end position="323"/>
    </location>
</feature>
<evidence type="ECO:0000256" key="1">
    <source>
        <dbReference type="ARBA" id="ARBA00004651"/>
    </source>
</evidence>
<feature type="transmembrane region" description="Helical" evidence="6">
    <location>
        <begin position="225"/>
        <end position="244"/>
    </location>
</feature>
<keyword evidence="3 6" id="KW-0812">Transmembrane</keyword>
<comment type="subcellular location">
    <subcellularLocation>
        <location evidence="1">Cell membrane</location>
        <topology evidence="1">Multi-pass membrane protein</topology>
    </subcellularLocation>
</comment>
<dbReference type="CDD" id="cd13128">
    <property type="entry name" value="MATE_Wzx_like"/>
    <property type="match status" value="1"/>
</dbReference>
<feature type="transmembrane region" description="Helical" evidence="6">
    <location>
        <begin position="42"/>
        <end position="63"/>
    </location>
</feature>
<evidence type="ECO:0000256" key="5">
    <source>
        <dbReference type="ARBA" id="ARBA00023136"/>
    </source>
</evidence>
<feature type="transmembrane region" description="Helical" evidence="6">
    <location>
        <begin position="264"/>
        <end position="284"/>
    </location>
</feature>
<keyword evidence="5 6" id="KW-0472">Membrane</keyword>
<feature type="transmembrane region" description="Helical" evidence="6">
    <location>
        <begin position="374"/>
        <end position="391"/>
    </location>
</feature>
<dbReference type="InterPro" id="IPR050833">
    <property type="entry name" value="Poly_Biosynth_Transport"/>
</dbReference>
<feature type="transmembrane region" description="Helical" evidence="6">
    <location>
        <begin position="129"/>
        <end position="150"/>
    </location>
</feature>
<dbReference type="Pfam" id="PF01943">
    <property type="entry name" value="Polysacc_synt"/>
    <property type="match status" value="1"/>
</dbReference>
<proteinExistence type="predicted"/>
<dbReference type="PANTHER" id="PTHR30250">
    <property type="entry name" value="PST FAMILY PREDICTED COLANIC ACID TRANSPORTER"/>
    <property type="match status" value="1"/>
</dbReference>
<evidence type="ECO:0000256" key="2">
    <source>
        <dbReference type="ARBA" id="ARBA00022475"/>
    </source>
</evidence>
<dbReference type="AlphaFoldDB" id="A0A2H0V1Z1"/>
<feature type="transmembrane region" description="Helical" evidence="6">
    <location>
        <begin position="162"/>
        <end position="181"/>
    </location>
</feature>
<sequence length="483" mass="54234">MFKKIAYNTSINFFARAISTLLGLITVALMTRYLGKSGYGEYTIVLTFVHFFGILADFGLTLVTAQMLARSKGLARHNAQNLNGLVKSEADQNKIISNIFTLRFFSSLIFLGLAPLVVIFFPYDPMIKFGVLIMTFSFFCISLNQIFIGFYQQKLLMGRASVSEVASRIIMIAAVWAAVYYNTGLTGIIVATVATSLSQLLINYLLSLKLIALRFAFDKNIWREIIKLSWPMAVTITLNLIYLKTDTIVLSIVRPQAEVGLYGAAYRVIDVLITLPFILSGIVMPQLTAAWFSKDKEKFKQFIQYSFDVLSVIALPLIAGAQFVGKPLMVFVAGPEFAESGRILQLLIIACGAIYFGSIFSHVIVAIEKQRQIIWAYVFTSITAFIGYIIFIPRYSYFGAAGMTIYSEVLITVLIFITYYKYIRFIPKLKTFLKSLLACLIMSLFLYFTRNINVMASILLAVLIYSAVLYPMVGKKIYAKIKS</sequence>
<evidence type="ECO:0000313" key="8">
    <source>
        <dbReference type="Proteomes" id="UP000228626"/>
    </source>
</evidence>
<organism evidence="7 8">
    <name type="scientific">Candidatus Falkowbacteria bacterium CG10_big_fil_rev_8_21_14_0_10_43_10</name>
    <dbReference type="NCBI Taxonomy" id="1974567"/>
    <lineage>
        <taxon>Bacteria</taxon>
        <taxon>Candidatus Falkowiibacteriota</taxon>
    </lineage>
</organism>
<evidence type="ECO:0000256" key="4">
    <source>
        <dbReference type="ARBA" id="ARBA00022989"/>
    </source>
</evidence>
<dbReference type="EMBL" id="PFAR01000030">
    <property type="protein sequence ID" value="PIR93111.1"/>
    <property type="molecule type" value="Genomic_DNA"/>
</dbReference>
<comment type="caution">
    <text evidence="7">The sequence shown here is derived from an EMBL/GenBank/DDBJ whole genome shotgun (WGS) entry which is preliminary data.</text>
</comment>